<dbReference type="Gene3D" id="3.30.160.40">
    <property type="entry name" value="Porphobilinogen deaminase, C-terminal domain"/>
    <property type="match status" value="1"/>
</dbReference>
<dbReference type="PROSITE" id="PS00840">
    <property type="entry name" value="SUMT_2"/>
    <property type="match status" value="1"/>
</dbReference>
<dbReference type="Pfam" id="PF00590">
    <property type="entry name" value="TP_methylase"/>
    <property type="match status" value="1"/>
</dbReference>
<comment type="catalytic activity">
    <reaction evidence="8 9">
        <text>4 porphobilinogen + H2O = hydroxymethylbilane + 4 NH4(+)</text>
        <dbReference type="Rhea" id="RHEA:13185"/>
        <dbReference type="ChEBI" id="CHEBI:15377"/>
        <dbReference type="ChEBI" id="CHEBI:28938"/>
        <dbReference type="ChEBI" id="CHEBI:57845"/>
        <dbReference type="ChEBI" id="CHEBI:58126"/>
        <dbReference type="EC" id="2.5.1.61"/>
    </reaction>
</comment>
<dbReference type="InterPro" id="IPR014776">
    <property type="entry name" value="4pyrrole_Mease_sub2"/>
</dbReference>
<dbReference type="Gene3D" id="3.40.1010.10">
    <property type="entry name" value="Cobalt-precorrin-4 Transmethylase, Domain 1"/>
    <property type="match status" value="1"/>
</dbReference>
<organism evidence="16 17">
    <name type="scientific">Blautia producta</name>
    <dbReference type="NCBI Taxonomy" id="33035"/>
    <lineage>
        <taxon>Bacteria</taxon>
        <taxon>Bacillati</taxon>
        <taxon>Bacillota</taxon>
        <taxon>Clostridia</taxon>
        <taxon>Lachnospirales</taxon>
        <taxon>Lachnospiraceae</taxon>
        <taxon>Blautia</taxon>
    </lineage>
</organism>
<dbReference type="InterPro" id="IPR003043">
    <property type="entry name" value="Uropor_MeTrfase_CS"/>
</dbReference>
<dbReference type="InterPro" id="IPR036803">
    <property type="entry name" value="Porphobilinogen_deaminase_C_sf"/>
</dbReference>
<feature type="domain" description="Tetrapyrrole biosynthesis uroporphyrinogen III synthase" evidence="14">
    <location>
        <begin position="578"/>
        <end position="803"/>
    </location>
</feature>
<dbReference type="InterPro" id="IPR022419">
    <property type="entry name" value="Porphobilin_deaminase_cofac_BS"/>
</dbReference>
<accession>A0A4V0Z811</accession>
<dbReference type="SUPFAM" id="SSF69618">
    <property type="entry name" value="HemD-like"/>
    <property type="match status" value="1"/>
</dbReference>
<dbReference type="GO" id="GO:0019354">
    <property type="term" value="P:siroheme biosynthetic process"/>
    <property type="evidence" value="ECO:0007669"/>
    <property type="project" value="InterPro"/>
</dbReference>
<evidence type="ECO:0000256" key="8">
    <source>
        <dbReference type="ARBA" id="ARBA00048169"/>
    </source>
</evidence>
<dbReference type="HAMAP" id="MF_00260">
    <property type="entry name" value="Porphobil_deam"/>
    <property type="match status" value="1"/>
</dbReference>
<dbReference type="PROSITE" id="PS00533">
    <property type="entry name" value="PORPHOBILINOGEN_DEAM"/>
    <property type="match status" value="1"/>
</dbReference>
<dbReference type="PANTHER" id="PTHR11557:SF0">
    <property type="entry name" value="PORPHOBILINOGEN DEAMINASE"/>
    <property type="match status" value="1"/>
</dbReference>
<keyword evidence="5 9" id="KW-0808">Transferase</keyword>
<dbReference type="CDD" id="cd00494">
    <property type="entry name" value="PBP2_HMBS"/>
    <property type="match status" value="1"/>
</dbReference>
<comment type="similarity">
    <text evidence="10">Belongs to the precorrin methyltransferase family.</text>
</comment>
<keyword evidence="7 9" id="KW-0627">Porphyrin biosynthesis</keyword>
<dbReference type="InterPro" id="IPR000878">
    <property type="entry name" value="4pyrrol_Mease"/>
</dbReference>
<dbReference type="PRINTS" id="PR00151">
    <property type="entry name" value="PORPHBDMNASE"/>
</dbReference>
<dbReference type="Pfam" id="PF02602">
    <property type="entry name" value="HEM4"/>
    <property type="match status" value="1"/>
</dbReference>
<dbReference type="AlphaFoldDB" id="A0A4V0Z811"/>
<dbReference type="GO" id="GO:0004418">
    <property type="term" value="F:hydroxymethylbilane synthase activity"/>
    <property type="evidence" value="ECO:0007669"/>
    <property type="project" value="UniProtKB-UniRule"/>
</dbReference>
<comment type="function">
    <text evidence="1 9">Tetrapolymerization of the monopyrrole PBG into the hydroxymethylbilane pre-uroporphyrinogen in several discrete steps.</text>
</comment>
<dbReference type="InterPro" id="IPR022417">
    <property type="entry name" value="Porphobilin_deaminase_N"/>
</dbReference>
<dbReference type="InterPro" id="IPR006366">
    <property type="entry name" value="CobA/CysG_C"/>
</dbReference>
<evidence type="ECO:0000256" key="11">
    <source>
        <dbReference type="SAM" id="Coils"/>
    </source>
</evidence>
<protein>
    <recommendedName>
        <fullName evidence="9">Porphobilinogen deaminase</fullName>
        <shortName evidence="9">PBG</shortName>
        <ecNumber evidence="9">2.5.1.61</ecNumber>
    </recommendedName>
    <alternativeName>
        <fullName evidence="9">Hydroxymethylbilane synthase</fullName>
        <shortName evidence="9">HMBS</shortName>
    </alternativeName>
    <alternativeName>
        <fullName evidence="9">Pre-uroporphyrinogen synthase</fullName>
    </alternativeName>
</protein>
<evidence type="ECO:0000256" key="2">
    <source>
        <dbReference type="ARBA" id="ARBA00005638"/>
    </source>
</evidence>
<dbReference type="InterPro" id="IPR003754">
    <property type="entry name" value="4pyrrol_synth_uPrphyn_synth"/>
</dbReference>
<dbReference type="FunFam" id="3.30.950.10:FF:000001">
    <property type="entry name" value="Siroheme synthase"/>
    <property type="match status" value="1"/>
</dbReference>
<dbReference type="NCBIfam" id="NF004790">
    <property type="entry name" value="PRK06136.1"/>
    <property type="match status" value="1"/>
</dbReference>
<dbReference type="InterPro" id="IPR036108">
    <property type="entry name" value="4pyrrol_syn_uPrphyn_synt_sf"/>
</dbReference>
<feature type="domain" description="Porphobilinogen deaminase C-terminal" evidence="15">
    <location>
        <begin position="223"/>
        <end position="291"/>
    </location>
</feature>
<dbReference type="PANTHER" id="PTHR11557">
    <property type="entry name" value="PORPHOBILINOGEN DEAMINASE"/>
    <property type="match status" value="1"/>
</dbReference>
<dbReference type="EMBL" id="CP035945">
    <property type="protein sequence ID" value="QBE98678.1"/>
    <property type="molecule type" value="Genomic_DNA"/>
</dbReference>
<evidence type="ECO:0000256" key="1">
    <source>
        <dbReference type="ARBA" id="ARBA00002869"/>
    </source>
</evidence>
<keyword evidence="6" id="KW-0949">S-adenosyl-L-methionine</keyword>
<gene>
    <name evidence="16" type="primary">nasF</name>
    <name evidence="9" type="synonym">hemC</name>
    <name evidence="16" type="ORF">PMF13cell1_04244</name>
</gene>
<dbReference type="GO" id="GO:0004851">
    <property type="term" value="F:uroporphyrin-III C-methyltransferase activity"/>
    <property type="evidence" value="ECO:0007669"/>
    <property type="project" value="UniProtKB-ARBA"/>
</dbReference>
<dbReference type="Proteomes" id="UP000289794">
    <property type="component" value="Chromosome"/>
</dbReference>
<dbReference type="InterPro" id="IPR022418">
    <property type="entry name" value="Porphobilinogen_deaminase_C"/>
</dbReference>
<dbReference type="InterPro" id="IPR000860">
    <property type="entry name" value="HemC"/>
</dbReference>
<dbReference type="KEGG" id="bpro:PMF13cell1_04244"/>
<evidence type="ECO:0000256" key="9">
    <source>
        <dbReference type="HAMAP-Rule" id="MF_00260"/>
    </source>
</evidence>
<comment type="subunit">
    <text evidence="3 9">Monomer.</text>
</comment>
<dbReference type="FunFam" id="3.40.190.10:FF:000005">
    <property type="entry name" value="Porphobilinogen deaminase"/>
    <property type="match status" value="1"/>
</dbReference>
<keyword evidence="4 10" id="KW-0489">Methyltransferase</keyword>
<evidence type="ECO:0000313" key="17">
    <source>
        <dbReference type="Proteomes" id="UP000289794"/>
    </source>
</evidence>
<dbReference type="SUPFAM" id="SSF53790">
    <property type="entry name" value="Tetrapyrrole methylase"/>
    <property type="match status" value="1"/>
</dbReference>
<evidence type="ECO:0000256" key="5">
    <source>
        <dbReference type="ARBA" id="ARBA00022679"/>
    </source>
</evidence>
<dbReference type="SUPFAM" id="SSF54782">
    <property type="entry name" value="Porphobilinogen deaminase (hydroxymethylbilane synthase), C-terminal domain"/>
    <property type="match status" value="1"/>
</dbReference>
<dbReference type="Gene3D" id="3.30.950.10">
    <property type="entry name" value="Methyltransferase, Cobalt-precorrin-4 Transmethylase, Domain 2"/>
    <property type="match status" value="1"/>
</dbReference>
<dbReference type="Pfam" id="PF03900">
    <property type="entry name" value="Porphobil_deamC"/>
    <property type="match status" value="1"/>
</dbReference>
<dbReference type="EC" id="2.5.1.61" evidence="9"/>
<dbReference type="NCBIfam" id="TIGR00212">
    <property type="entry name" value="hemC"/>
    <property type="match status" value="1"/>
</dbReference>
<evidence type="ECO:0000313" key="16">
    <source>
        <dbReference type="EMBL" id="QBE98678.1"/>
    </source>
</evidence>
<reference evidence="16 17" key="1">
    <citation type="submission" date="2019-01" db="EMBL/GenBank/DDBJ databases">
        <title>PMF-metabolizing Aryl O-demethylase.</title>
        <authorList>
            <person name="Kim M."/>
        </authorList>
    </citation>
    <scope>NUCLEOTIDE SEQUENCE [LARGE SCALE GENOMIC DNA]</scope>
    <source>
        <strain evidence="16 17">PMF1</strain>
    </source>
</reference>
<dbReference type="NCBIfam" id="TIGR01469">
    <property type="entry name" value="cobA_cysG_Cterm"/>
    <property type="match status" value="1"/>
</dbReference>
<dbReference type="GO" id="GO:0004852">
    <property type="term" value="F:uroporphyrinogen-III synthase activity"/>
    <property type="evidence" value="ECO:0007669"/>
    <property type="project" value="InterPro"/>
</dbReference>
<evidence type="ECO:0000259" key="13">
    <source>
        <dbReference type="Pfam" id="PF01379"/>
    </source>
</evidence>
<feature type="modified residue" description="S-(dipyrrolylmethanemethyl)cysteine" evidence="9">
    <location>
        <position position="238"/>
    </location>
</feature>
<evidence type="ECO:0000259" key="12">
    <source>
        <dbReference type="Pfam" id="PF00590"/>
    </source>
</evidence>
<dbReference type="FunFam" id="3.40.1010.10:FF:000001">
    <property type="entry name" value="Siroheme synthase"/>
    <property type="match status" value="1"/>
</dbReference>
<evidence type="ECO:0000256" key="4">
    <source>
        <dbReference type="ARBA" id="ARBA00022603"/>
    </source>
</evidence>
<evidence type="ECO:0000256" key="10">
    <source>
        <dbReference type="RuleBase" id="RU003960"/>
    </source>
</evidence>
<proteinExistence type="inferred from homology"/>
<name>A0A4V0Z811_9FIRM</name>
<evidence type="ECO:0000259" key="14">
    <source>
        <dbReference type="Pfam" id="PF02602"/>
    </source>
</evidence>
<comment type="similarity">
    <text evidence="2 9">Belongs to the HMBS family.</text>
</comment>
<evidence type="ECO:0000259" key="15">
    <source>
        <dbReference type="Pfam" id="PF03900"/>
    </source>
</evidence>
<dbReference type="Gene3D" id="3.40.50.10090">
    <property type="match status" value="2"/>
</dbReference>
<sequence>MSSTTVVIGSRESRLAVIQSEMVRDYIEKNNDGLKAELLTMKTTGDIILDRTLDKVGGKGLFVKELDRALLDGRSELSVHSLKDMPMEVPEELPLLAFSKREDPRDALVLPQGVTELDKTKPIGCSSLRRTLQLGELFPDMECKSVRGNVQTRLKKLDSGEYSALVLAAAGLKRLGLTHRISRYFEPEEMLPAAGQGILTVQGRKGNDYSYLDGYGDADSTCAALAERSFVKFLDGGCSSPVAAHAVVDQEKIVLTGLYYEEETGAYKKGSLEGTREEAEELGVRLAKKLREECRKEHMTAKEKEQETEKKPCAGKVWLVGAGPGDIGLFTLKGMETLKNAQVVVYDSLVGQGVLSQIPAGVRLINVGKRASHHIMPQERINQVLVDEAKKGYRVVRLKGGDPFLFGRGGEELELLTKEGIPYEVVPGVTSPLAVPAYNGIPVTHRNFCSSLHIITGHKKQGEAYDIDFDALVRTKGTLVFLMGVTALPDICSSLLRAGMPGEMPAAVLQKGTTAGQKRIVATVSTLEEEVKRQGIETPAIIVVGEVCSLADTFGWYEKLPLAGYKVLVTRPRETVSTMSKKLRLMGAEVLELPAIRTAPLKDQSALLNAFEQLQTYDWLAFTSPIGVNVFFEEMKKAGADVRRLGRAKIAAIGKGTKKALEERGLFVDLMPEVFDGESLGKALCEACSGNEKILLPRAKIGGKEIIQELEKKPELFICDVPTYDTFYEKQEMIDEKKAFESGEINCAVFTSASTVKGFAEAVKGLDFTKVTAACIGKQTKAAADAYGMKTFMAKQATIDSVVDLVVDLKNNR</sequence>
<feature type="domain" description="Porphobilinogen deaminase N-terminal" evidence="13">
    <location>
        <begin position="6"/>
        <end position="207"/>
    </location>
</feature>
<dbReference type="SUPFAM" id="SSF53850">
    <property type="entry name" value="Periplasmic binding protein-like II"/>
    <property type="match status" value="1"/>
</dbReference>
<feature type="domain" description="Tetrapyrrole methylase" evidence="12">
    <location>
        <begin position="316"/>
        <end position="527"/>
    </location>
</feature>
<keyword evidence="11" id="KW-0175">Coiled coil</keyword>
<evidence type="ECO:0000256" key="3">
    <source>
        <dbReference type="ARBA" id="ARBA00011245"/>
    </source>
</evidence>
<dbReference type="CDD" id="cd11642">
    <property type="entry name" value="SUMT"/>
    <property type="match status" value="1"/>
</dbReference>
<dbReference type="InterPro" id="IPR035996">
    <property type="entry name" value="4pyrrol_Methylase_sf"/>
</dbReference>
<feature type="coiled-coil region" evidence="11">
    <location>
        <begin position="272"/>
        <end position="311"/>
    </location>
</feature>
<evidence type="ECO:0000256" key="6">
    <source>
        <dbReference type="ARBA" id="ARBA00022691"/>
    </source>
</evidence>
<dbReference type="GO" id="GO:0005737">
    <property type="term" value="C:cytoplasm"/>
    <property type="evidence" value="ECO:0007669"/>
    <property type="project" value="UniProtKB-UniRule"/>
</dbReference>
<dbReference type="Gene3D" id="3.40.190.10">
    <property type="entry name" value="Periplasmic binding protein-like II"/>
    <property type="match status" value="2"/>
</dbReference>
<dbReference type="CDD" id="cd06578">
    <property type="entry name" value="HemD"/>
    <property type="match status" value="1"/>
</dbReference>
<dbReference type="GO" id="GO:0006782">
    <property type="term" value="P:protoporphyrinogen IX biosynthetic process"/>
    <property type="evidence" value="ECO:0007669"/>
    <property type="project" value="UniProtKB-UniRule"/>
</dbReference>
<dbReference type="InterPro" id="IPR014777">
    <property type="entry name" value="4pyrrole_Mease_sub1"/>
</dbReference>
<dbReference type="Pfam" id="PF01379">
    <property type="entry name" value="Porphobil_deam"/>
    <property type="match status" value="1"/>
</dbReference>
<dbReference type="GO" id="GO:0032259">
    <property type="term" value="P:methylation"/>
    <property type="evidence" value="ECO:0007669"/>
    <property type="project" value="UniProtKB-KW"/>
</dbReference>
<comment type="cofactor">
    <cofactor evidence="9">
        <name>dipyrromethane</name>
        <dbReference type="ChEBI" id="CHEBI:60342"/>
    </cofactor>
    <text evidence="9">Binds 1 dipyrromethane group covalently.</text>
</comment>
<comment type="miscellaneous">
    <text evidence="9">The porphobilinogen subunits are added to the dipyrromethane group.</text>
</comment>
<evidence type="ECO:0000256" key="7">
    <source>
        <dbReference type="ARBA" id="ARBA00023244"/>
    </source>
</evidence>